<protein>
    <recommendedName>
        <fullName evidence="3">glucan endo-1,3-beta-D-glucosidase</fullName>
        <ecNumber evidence="3">3.2.1.39</ecNumber>
    </recommendedName>
</protein>
<keyword evidence="5 7" id="KW-0326">Glycosidase</keyword>
<name>A0ABM3HJ03_9MYRT</name>
<proteinExistence type="inferred from homology"/>
<dbReference type="Proteomes" id="UP000827889">
    <property type="component" value="Chromosome 6"/>
</dbReference>
<dbReference type="PROSITE" id="PS00587">
    <property type="entry name" value="GLYCOSYL_HYDROL_F17"/>
    <property type="match status" value="1"/>
</dbReference>
<dbReference type="InterPro" id="IPR017853">
    <property type="entry name" value="GH"/>
</dbReference>
<evidence type="ECO:0000256" key="3">
    <source>
        <dbReference type="ARBA" id="ARBA00012780"/>
    </source>
</evidence>
<evidence type="ECO:0000256" key="4">
    <source>
        <dbReference type="ARBA" id="ARBA00022801"/>
    </source>
</evidence>
<dbReference type="SUPFAM" id="SSF51445">
    <property type="entry name" value="(Trans)glycosidases"/>
    <property type="match status" value="2"/>
</dbReference>
<evidence type="ECO:0000313" key="9">
    <source>
        <dbReference type="RefSeq" id="XP_048136575.1"/>
    </source>
</evidence>
<comment type="catalytic activity">
    <reaction evidence="1">
        <text>Hydrolysis of (1-&gt;3)-beta-D-glucosidic linkages in (1-&gt;3)-beta-D-glucans.</text>
        <dbReference type="EC" id="3.2.1.39"/>
    </reaction>
</comment>
<dbReference type="PANTHER" id="PTHR32227">
    <property type="entry name" value="GLUCAN ENDO-1,3-BETA-GLUCOSIDASE BG1-RELATED-RELATED"/>
    <property type="match status" value="1"/>
</dbReference>
<evidence type="ECO:0000256" key="7">
    <source>
        <dbReference type="RuleBase" id="RU004336"/>
    </source>
</evidence>
<keyword evidence="8" id="KW-1185">Reference proteome</keyword>
<evidence type="ECO:0000256" key="1">
    <source>
        <dbReference type="ARBA" id="ARBA00000382"/>
    </source>
</evidence>
<keyword evidence="4 7" id="KW-0378">Hydrolase</keyword>
<sequence>MEKEGMSSVDVVVSESGWPSGRGGLVTTPQFAQAYNQHFVKKFMAMQSTPKRPNHYLYLQKMSSSLTILVLSTVALLLHYHVGITEADIGVNYVSEGFNRPPPATVVQLLKSNGIGKVRLFDPNVDMLNALAGSGIDVTLGIPNQDIRTIASSYREAMKWFNTHVLAHTNCWRYLAEYVLPAMQNIQAIKELYQLNGLRVTTVVGANSLGSFDPPSSGAFYGEARPHIVGILKFLSNTSSPLLVNVYPYFVYASDPAKVRLEYALGTATVPLVQDGNLGYKTMLDAMVDAYYWAMEKEGVSSVDVVVSESGWPSGGGGLVTTPLFAQACNQHFVKKFMAMQSTPKRPDHYLEGFIFEMFNDDQKSPGVDQHWGLFKPDGTPVYPVFTEG</sequence>
<comment type="similarity">
    <text evidence="2 6">Belongs to the glycosyl hydrolase 17 family.</text>
</comment>
<evidence type="ECO:0000313" key="8">
    <source>
        <dbReference type="Proteomes" id="UP000827889"/>
    </source>
</evidence>
<dbReference type="Gene3D" id="3.20.20.80">
    <property type="entry name" value="Glycosidases"/>
    <property type="match status" value="2"/>
</dbReference>
<gene>
    <name evidence="9" type="primary">LOC115741482</name>
</gene>
<evidence type="ECO:0000256" key="2">
    <source>
        <dbReference type="ARBA" id="ARBA00008773"/>
    </source>
</evidence>
<dbReference type="RefSeq" id="XP_048136575.1">
    <property type="nucleotide sequence ID" value="XM_048280618.1"/>
</dbReference>
<dbReference type="InterPro" id="IPR044965">
    <property type="entry name" value="Glyco_hydro_17_plant"/>
</dbReference>
<dbReference type="EC" id="3.2.1.39" evidence="3"/>
<reference evidence="9" key="1">
    <citation type="submission" date="2025-08" db="UniProtKB">
        <authorList>
            <consortium name="RefSeq"/>
        </authorList>
    </citation>
    <scope>IDENTIFICATION</scope>
    <source>
        <tissue evidence="9">Leaf</tissue>
    </source>
</reference>
<dbReference type="InterPro" id="IPR000490">
    <property type="entry name" value="Glyco_hydro_17"/>
</dbReference>
<evidence type="ECO:0000256" key="6">
    <source>
        <dbReference type="RuleBase" id="RU004335"/>
    </source>
</evidence>
<evidence type="ECO:0000256" key="5">
    <source>
        <dbReference type="ARBA" id="ARBA00023295"/>
    </source>
</evidence>
<accession>A0ABM3HJ03</accession>
<dbReference type="Pfam" id="PF00332">
    <property type="entry name" value="Glyco_hydro_17"/>
    <property type="match status" value="1"/>
</dbReference>
<dbReference type="GeneID" id="115741482"/>
<organism evidence="8 9">
    <name type="scientific">Rhodamnia argentea</name>
    <dbReference type="NCBI Taxonomy" id="178133"/>
    <lineage>
        <taxon>Eukaryota</taxon>
        <taxon>Viridiplantae</taxon>
        <taxon>Streptophyta</taxon>
        <taxon>Embryophyta</taxon>
        <taxon>Tracheophyta</taxon>
        <taxon>Spermatophyta</taxon>
        <taxon>Magnoliopsida</taxon>
        <taxon>eudicotyledons</taxon>
        <taxon>Gunneridae</taxon>
        <taxon>Pentapetalae</taxon>
        <taxon>rosids</taxon>
        <taxon>malvids</taxon>
        <taxon>Myrtales</taxon>
        <taxon>Myrtaceae</taxon>
        <taxon>Myrtoideae</taxon>
        <taxon>Myrteae</taxon>
        <taxon>Australasian group</taxon>
        <taxon>Rhodamnia</taxon>
    </lineage>
</organism>